<comment type="caution">
    <text evidence="2">The sequence shown here is derived from an EMBL/GenBank/DDBJ whole genome shotgun (WGS) entry which is preliminary data.</text>
</comment>
<accession>A0A3M8ALA2</accession>
<keyword evidence="1" id="KW-0812">Transmembrane</keyword>
<feature type="transmembrane region" description="Helical" evidence="1">
    <location>
        <begin position="12"/>
        <end position="33"/>
    </location>
</feature>
<keyword evidence="1" id="KW-0472">Membrane</keyword>
<reference evidence="2 3" key="1">
    <citation type="submission" date="2018-10" db="EMBL/GenBank/DDBJ databases">
        <title>Phylogenomics of Brevibacillus.</title>
        <authorList>
            <person name="Dunlap C."/>
        </authorList>
    </citation>
    <scope>NUCLEOTIDE SEQUENCE [LARGE SCALE GENOMIC DNA]</scope>
    <source>
        <strain evidence="2 3">DSM 100115</strain>
    </source>
</reference>
<proteinExistence type="predicted"/>
<dbReference type="AlphaFoldDB" id="A0A3M8ALA2"/>
<feature type="transmembrane region" description="Helical" evidence="1">
    <location>
        <begin position="118"/>
        <end position="138"/>
    </location>
</feature>
<keyword evidence="3" id="KW-1185">Reference proteome</keyword>
<dbReference type="EMBL" id="RHHS01000060">
    <property type="protein sequence ID" value="RNB52004.1"/>
    <property type="molecule type" value="Genomic_DNA"/>
</dbReference>
<protein>
    <submittedName>
        <fullName evidence="2">Trep_Strep domain-containing protein</fullName>
    </submittedName>
</protein>
<dbReference type="Proteomes" id="UP000268829">
    <property type="component" value="Unassembled WGS sequence"/>
</dbReference>
<feature type="transmembrane region" description="Helical" evidence="1">
    <location>
        <begin position="167"/>
        <end position="190"/>
    </location>
</feature>
<dbReference type="InterPro" id="IPR011733">
    <property type="entry name" value="CHP02185_IM"/>
</dbReference>
<sequence length="210" mass="23235">MQAQTLAVPSRWTMRDFITLAIFNVIMLIIMTFCPAVSIVSPLLVGGVTGLLNGPFYMVMSGKIRKRGTLFLTAIITGLYFVGFGYANYLLTLAVIGLIGELILWGKDAYSNSIRNAIAYAVLYVGYTLCGVVPLIFFRESYMATLEKGYTPEQIADMLYYFDTPSMILLMCAISAAGGLLGAYFGHLMLKKHVKKAKLLDCQHQTRQIP</sequence>
<name>A0A3M8ALA2_9BACL</name>
<dbReference type="OrthoDB" id="9781459at2"/>
<evidence type="ECO:0000313" key="2">
    <source>
        <dbReference type="EMBL" id="RNB52004.1"/>
    </source>
</evidence>
<dbReference type="NCBIfam" id="TIGR02185">
    <property type="entry name" value="Trep_Strep"/>
    <property type="match status" value="1"/>
</dbReference>
<dbReference type="Pfam" id="PF09605">
    <property type="entry name" value="Trep_Strep"/>
    <property type="match status" value="1"/>
</dbReference>
<dbReference type="RefSeq" id="WP_122906823.1">
    <property type="nucleotide sequence ID" value="NZ_RHHS01000060.1"/>
</dbReference>
<evidence type="ECO:0000256" key="1">
    <source>
        <dbReference type="SAM" id="Phobius"/>
    </source>
</evidence>
<gene>
    <name evidence="2" type="ORF">EDM57_22035</name>
</gene>
<evidence type="ECO:0000313" key="3">
    <source>
        <dbReference type="Proteomes" id="UP000268829"/>
    </source>
</evidence>
<feature type="transmembrane region" description="Helical" evidence="1">
    <location>
        <begin position="89"/>
        <end position="106"/>
    </location>
</feature>
<organism evidence="2 3">
    <name type="scientific">Brevibacillus gelatini</name>
    <dbReference type="NCBI Taxonomy" id="1655277"/>
    <lineage>
        <taxon>Bacteria</taxon>
        <taxon>Bacillati</taxon>
        <taxon>Bacillota</taxon>
        <taxon>Bacilli</taxon>
        <taxon>Bacillales</taxon>
        <taxon>Paenibacillaceae</taxon>
        <taxon>Brevibacillus</taxon>
    </lineage>
</organism>
<keyword evidence="1" id="KW-1133">Transmembrane helix</keyword>